<evidence type="ECO:0000313" key="2">
    <source>
        <dbReference type="Proteomes" id="UP000734271"/>
    </source>
</evidence>
<dbReference type="InterPro" id="IPR046590">
    <property type="entry name" value="DUF6648"/>
</dbReference>
<keyword evidence="2" id="KW-1185">Reference proteome</keyword>
<comment type="caution">
    <text evidence="1">The sequence shown here is derived from an EMBL/GenBank/DDBJ whole genome shotgun (WGS) entry which is preliminary data.</text>
</comment>
<gene>
    <name evidence="1" type="ORF">K8P03_08725</name>
</gene>
<dbReference type="EMBL" id="JAIPME010000002">
    <property type="protein sequence ID" value="MBZ2387364.1"/>
    <property type="molecule type" value="Genomic_DNA"/>
</dbReference>
<protein>
    <submittedName>
        <fullName evidence="1">Uncharacterized protein</fullName>
    </submittedName>
</protein>
<dbReference type="RefSeq" id="WP_223420308.1">
    <property type="nucleotide sequence ID" value="NZ_JAIPME010000002.1"/>
</dbReference>
<proteinExistence type="predicted"/>
<accession>A0ABS7T0Q4</accession>
<organism evidence="1 2">
    <name type="scientific">Anaerococcus murdochii</name>
    <dbReference type="NCBI Taxonomy" id="411577"/>
    <lineage>
        <taxon>Bacteria</taxon>
        <taxon>Bacillati</taxon>
        <taxon>Bacillota</taxon>
        <taxon>Tissierellia</taxon>
        <taxon>Tissierellales</taxon>
        <taxon>Peptoniphilaceae</taxon>
        <taxon>Anaerococcus</taxon>
    </lineage>
</organism>
<dbReference type="Pfam" id="PF20353">
    <property type="entry name" value="DUF6648"/>
    <property type="match status" value="1"/>
</dbReference>
<reference evidence="1 2" key="1">
    <citation type="submission" date="2021-08" db="EMBL/GenBank/DDBJ databases">
        <title>FDA dAtabase for Regulatory Grade micrObial Sequences (FDA-ARGOS): Supporting development and validation of Infectious Disease Dx tests.</title>
        <authorList>
            <person name="Sproer C."/>
            <person name="Gronow S."/>
            <person name="Severitt S."/>
            <person name="Schroder I."/>
            <person name="Tallon L."/>
            <person name="Sadzewicz L."/>
            <person name="Zhao X."/>
            <person name="Boylan J."/>
            <person name="Ott S."/>
            <person name="Bowen H."/>
            <person name="Vavikolanu K."/>
            <person name="Hazen T."/>
            <person name="Aluvathingal J."/>
            <person name="Nadendla S."/>
            <person name="Lowell S."/>
            <person name="Myers T."/>
            <person name="Yan Y."/>
            <person name="Sichtig H."/>
        </authorList>
    </citation>
    <scope>NUCLEOTIDE SEQUENCE [LARGE SCALE GENOMIC DNA]</scope>
    <source>
        <strain evidence="1 2">FDAARGOS_1460</strain>
    </source>
</reference>
<sequence>MIVEKQKLNLFEEWRIESIDLLTDKKIDKDEFLKRNYNFIINLGLKPFSNIRDLDEAIYNYQYYNIMAKFANAKAFLCQNSPKKKKIHTRLINDRENFYYLKDLATESLIDMVGPEDIESYFISLKSKRLTGEIFEIQVKSCNKLILHSKNKKILNKLRQKKVFCEEVRESLIDSYVNRSF</sequence>
<evidence type="ECO:0000313" key="1">
    <source>
        <dbReference type="EMBL" id="MBZ2387364.1"/>
    </source>
</evidence>
<dbReference type="Proteomes" id="UP000734271">
    <property type="component" value="Unassembled WGS sequence"/>
</dbReference>
<name>A0ABS7T0Q4_9FIRM</name>